<dbReference type="GeneID" id="34784141"/>
<evidence type="ECO:0000256" key="4">
    <source>
        <dbReference type="PROSITE-ProRule" id="PRU00335"/>
    </source>
</evidence>
<dbReference type="Proteomes" id="UP000056109">
    <property type="component" value="Chromosome I"/>
</dbReference>
<dbReference type="KEGG" id="asz:ASN_3182"/>
<dbReference type="InterPro" id="IPR036271">
    <property type="entry name" value="Tet_transcr_reg_TetR-rel_C_sf"/>
</dbReference>
<dbReference type="Pfam" id="PF16925">
    <property type="entry name" value="TetR_C_13"/>
    <property type="match status" value="1"/>
</dbReference>
<feature type="domain" description="HTH tetR-type" evidence="5">
    <location>
        <begin position="14"/>
        <end position="74"/>
    </location>
</feature>
<dbReference type="GO" id="GO:0003677">
    <property type="term" value="F:DNA binding"/>
    <property type="evidence" value="ECO:0007669"/>
    <property type="project" value="UniProtKB-UniRule"/>
</dbReference>
<dbReference type="PROSITE" id="PS50977">
    <property type="entry name" value="HTH_TETR_2"/>
    <property type="match status" value="1"/>
</dbReference>
<dbReference type="InterPro" id="IPR011075">
    <property type="entry name" value="TetR_C"/>
</dbReference>
<dbReference type="InterPro" id="IPR023772">
    <property type="entry name" value="DNA-bd_HTH_TetR-type_CS"/>
</dbReference>
<gene>
    <name evidence="6" type="ORF">ASN_3182</name>
</gene>
<evidence type="ECO:0000256" key="1">
    <source>
        <dbReference type="ARBA" id="ARBA00023015"/>
    </source>
</evidence>
<dbReference type="InterPro" id="IPR009057">
    <property type="entry name" value="Homeodomain-like_sf"/>
</dbReference>
<dbReference type="SUPFAM" id="SSF46689">
    <property type="entry name" value="Homeodomain-like"/>
    <property type="match status" value="1"/>
</dbReference>
<dbReference type="Gene3D" id="1.10.10.60">
    <property type="entry name" value="Homeodomain-like"/>
    <property type="match status" value="1"/>
</dbReference>
<reference evidence="7" key="1">
    <citation type="submission" date="2014-09" db="EMBL/GenBank/DDBJ databases">
        <authorList>
            <person name="Illeghems K.G."/>
        </authorList>
    </citation>
    <scope>NUCLEOTIDE SEQUENCE [LARGE SCALE GENOMIC DNA]</scope>
    <source>
        <strain evidence="7">108B</strain>
    </source>
</reference>
<keyword evidence="2 4" id="KW-0238">DNA-binding</keyword>
<proteinExistence type="predicted"/>
<dbReference type="Pfam" id="PF00440">
    <property type="entry name" value="TetR_N"/>
    <property type="match status" value="1"/>
</dbReference>
<keyword evidence="3" id="KW-0804">Transcription</keyword>
<dbReference type="EMBL" id="LN606600">
    <property type="protein sequence ID" value="CEF42425.1"/>
    <property type="molecule type" value="Genomic_DNA"/>
</dbReference>
<sequence length="203" mass="22589">MTKTPAARRGRPRTFNRDEALRSAMNVFWQHGFDGASMTQLVDAMQINSPSIYAAFGSKEDLFREAVELYVASDGGSTMRALTDDDDVRHTLRSMLAEAIQTFTRNDEPRGCLIVLGARHLGPLSDPIRTFLRDQRERIRILLVERLLKAKQNGELAPEADEKALAACVMTFLNGISIETVDGVSQPTLLAAADLFLDRLIPR</sequence>
<evidence type="ECO:0000256" key="3">
    <source>
        <dbReference type="ARBA" id="ARBA00023163"/>
    </source>
</evidence>
<dbReference type="PATRIC" id="fig|446692.3.peg.3361"/>
<feature type="DNA-binding region" description="H-T-H motif" evidence="4">
    <location>
        <begin position="37"/>
        <end position="56"/>
    </location>
</feature>
<organism evidence="6 7">
    <name type="scientific">Acetobacter senegalensis</name>
    <dbReference type="NCBI Taxonomy" id="446692"/>
    <lineage>
        <taxon>Bacteria</taxon>
        <taxon>Pseudomonadati</taxon>
        <taxon>Pseudomonadota</taxon>
        <taxon>Alphaproteobacteria</taxon>
        <taxon>Acetobacterales</taxon>
        <taxon>Acetobacteraceae</taxon>
        <taxon>Acetobacter</taxon>
    </lineage>
</organism>
<keyword evidence="1" id="KW-0805">Transcription regulation</keyword>
<dbReference type="PANTHER" id="PTHR47506:SF1">
    <property type="entry name" value="HTH-TYPE TRANSCRIPTIONAL REGULATOR YJDC"/>
    <property type="match status" value="1"/>
</dbReference>
<dbReference type="AlphaFoldDB" id="A0A0U5EXH7"/>
<dbReference type="SUPFAM" id="SSF48498">
    <property type="entry name" value="Tetracyclin repressor-like, C-terminal domain"/>
    <property type="match status" value="1"/>
</dbReference>
<name>A0A0U5EXH7_9PROT</name>
<evidence type="ECO:0000256" key="2">
    <source>
        <dbReference type="ARBA" id="ARBA00023125"/>
    </source>
</evidence>
<keyword evidence="7" id="KW-1185">Reference proteome</keyword>
<dbReference type="PROSITE" id="PS01081">
    <property type="entry name" value="HTH_TETR_1"/>
    <property type="match status" value="1"/>
</dbReference>
<dbReference type="InterPro" id="IPR001647">
    <property type="entry name" value="HTH_TetR"/>
</dbReference>
<evidence type="ECO:0000259" key="5">
    <source>
        <dbReference type="PROSITE" id="PS50977"/>
    </source>
</evidence>
<accession>A0A0U5EXH7</accession>
<dbReference type="PANTHER" id="PTHR47506">
    <property type="entry name" value="TRANSCRIPTIONAL REGULATORY PROTEIN"/>
    <property type="match status" value="1"/>
</dbReference>
<dbReference type="Gene3D" id="1.10.357.10">
    <property type="entry name" value="Tetracycline Repressor, domain 2"/>
    <property type="match status" value="1"/>
</dbReference>
<dbReference type="RefSeq" id="WP_099048385.1">
    <property type="nucleotide sequence ID" value="NZ_LN606600.1"/>
</dbReference>
<evidence type="ECO:0000313" key="6">
    <source>
        <dbReference type="EMBL" id="CEF42425.1"/>
    </source>
</evidence>
<evidence type="ECO:0000313" key="7">
    <source>
        <dbReference type="Proteomes" id="UP000056109"/>
    </source>
</evidence>
<protein>
    <submittedName>
        <fullName evidence="6">TetR family transcriptional regulator</fullName>
    </submittedName>
</protein>